<reference evidence="3 4" key="1">
    <citation type="journal article" date="2015" name="Biotechnol. Biofuels">
        <title>Enhanced degradation of softwood versus hardwood by the white-rot fungus Pycnoporus coccineus.</title>
        <authorList>
            <person name="Couturier M."/>
            <person name="Navarro D."/>
            <person name="Chevret D."/>
            <person name="Henrissat B."/>
            <person name="Piumi F."/>
            <person name="Ruiz-Duenas F.J."/>
            <person name="Martinez A.T."/>
            <person name="Grigoriev I.V."/>
            <person name="Riley R."/>
            <person name="Lipzen A."/>
            <person name="Berrin J.G."/>
            <person name="Master E.R."/>
            <person name="Rosso M.N."/>
        </authorList>
    </citation>
    <scope>NUCLEOTIDE SEQUENCE [LARGE SCALE GENOMIC DNA]</scope>
    <source>
        <strain evidence="3 4">BRFM310</strain>
    </source>
</reference>
<dbReference type="PANTHER" id="PTHR46579:SF1">
    <property type="entry name" value="F5_8 TYPE C DOMAIN-CONTAINING PROTEIN"/>
    <property type="match status" value="1"/>
</dbReference>
<proteinExistence type="predicted"/>
<feature type="region of interest" description="Disordered" evidence="1">
    <location>
        <begin position="764"/>
        <end position="787"/>
    </location>
</feature>
<dbReference type="PANTHER" id="PTHR46579">
    <property type="entry name" value="F5/8 TYPE C DOMAIN-CONTAINING PROTEIN-RELATED"/>
    <property type="match status" value="1"/>
</dbReference>
<sequence length="805" mass="90512">MYLVGVIPGPSKPSTDQINHFLRLLVDELLLFWIPGVYYSQTAKYACGRLARAAMVPLVCDILAARQVSGFGAHNHTFVLCTCCKILSDDVENTDIDAIPRRVLSEHRAAAERWLHAESTAERTALFNSNGIRYSELLRLPYWNPIIYTVVDSMHNLYLGILQRHIREFWGVTRGGKSPKRPSVDEMTQGEERLLYGTDESLETCSKAVLYHLCVDRGLRYAGTSGVLTRTLRKWRKKEGLPVPRPAGSIPDIHIPRSGVITASHGPPTVWTERELEALEKSERRLATTSSVKFFHGSSTLKSLRRMCEVRGLAADGIKMDLVDRLFAWREMAKGEEVEMPSASQLAQVEQSVQSEGEQTPHVVHEKGPIPLPTAAIGNQTLQEYEKDRSRMQLPSWINPAPRGFGTSPRGKLSADQWRTIGTINFPITLIRTWGLEEGKRLEFLENFLDLVEAMETLGLMEVDDGHIAEVDRLLKRYLDRAKELYKGCKVQPNHHLALHLSMFLVLFGPVHSWRAFAFERFNYMLQSLNLNLNFGELECTMMMTTCRAANLQALIQHSAIRGHLPAFLNTFDKLSGSDRRGTRMEAILQSPHASLDRPHGDTGKRPVTINLDDGVYSALQLRLSFGEAGAHSRSLPSDTPLSRNAINCSRIIISGVIYRTRHRSGGDSNVIFKHPTITTPAPGSIDLIFVYERQHGSEKVEETFLAVRRLLDLNADDLKSDPYRKYPRVGGALYYNHFADEILVLRPSDVLCHFAKTPMEREEIFKGPTAQNSGERKRQDGGGEKPIVHVKPLERVCNLLANCG</sequence>
<feature type="domain" description="SAP" evidence="2">
    <location>
        <begin position="296"/>
        <end position="330"/>
    </location>
</feature>
<protein>
    <recommendedName>
        <fullName evidence="2">SAP domain-containing protein</fullName>
    </recommendedName>
</protein>
<feature type="compositionally biased region" description="Basic and acidic residues" evidence="1">
    <location>
        <begin position="775"/>
        <end position="787"/>
    </location>
</feature>
<dbReference type="EMBL" id="KZ084087">
    <property type="protein sequence ID" value="OSD08116.1"/>
    <property type="molecule type" value="Genomic_DNA"/>
</dbReference>
<dbReference type="OrthoDB" id="3269001at2759"/>
<accession>A0A1Y2J415</accession>
<dbReference type="STRING" id="1353009.A0A1Y2J415"/>
<name>A0A1Y2J415_TRAC3</name>
<evidence type="ECO:0000259" key="2">
    <source>
        <dbReference type="PROSITE" id="PS50800"/>
    </source>
</evidence>
<gene>
    <name evidence="3" type="ORF">PYCCODRAFT_1358106</name>
</gene>
<dbReference type="InterPro" id="IPR003034">
    <property type="entry name" value="SAP_dom"/>
</dbReference>
<keyword evidence="4" id="KW-1185">Reference proteome</keyword>
<dbReference type="Proteomes" id="UP000193067">
    <property type="component" value="Unassembled WGS sequence"/>
</dbReference>
<evidence type="ECO:0000313" key="4">
    <source>
        <dbReference type="Proteomes" id="UP000193067"/>
    </source>
</evidence>
<organism evidence="3 4">
    <name type="scientific">Trametes coccinea (strain BRFM310)</name>
    <name type="common">Pycnoporus coccineus</name>
    <dbReference type="NCBI Taxonomy" id="1353009"/>
    <lineage>
        <taxon>Eukaryota</taxon>
        <taxon>Fungi</taxon>
        <taxon>Dikarya</taxon>
        <taxon>Basidiomycota</taxon>
        <taxon>Agaricomycotina</taxon>
        <taxon>Agaricomycetes</taxon>
        <taxon>Polyporales</taxon>
        <taxon>Polyporaceae</taxon>
        <taxon>Trametes</taxon>
    </lineage>
</organism>
<dbReference type="AlphaFoldDB" id="A0A1Y2J415"/>
<evidence type="ECO:0000313" key="3">
    <source>
        <dbReference type="EMBL" id="OSD08116.1"/>
    </source>
</evidence>
<dbReference type="PROSITE" id="PS50800">
    <property type="entry name" value="SAP"/>
    <property type="match status" value="1"/>
</dbReference>
<evidence type="ECO:0000256" key="1">
    <source>
        <dbReference type="SAM" id="MobiDB-lite"/>
    </source>
</evidence>